<protein>
    <submittedName>
        <fullName evidence="1">Uncharacterized protein</fullName>
    </submittedName>
</protein>
<gene>
    <name evidence="1" type="ORF">O181_002697</name>
</gene>
<sequence length="152" mass="17622">MAIKTLRTQIGQEPQFDNFSVHGLCQPPEATRSTQDWDSLPVQGKIPLPSMHYVLKDQEWCIYGMIYHYAPFLLRNPMVTFSGPNSMIPNQGPKIHHQFQRRILQLISLAIYGSYQKTSRTPTTWPCRSWAGNSFRIIPRAFLRGYSSFNQF</sequence>
<dbReference type="EMBL" id="AVOT02000464">
    <property type="protein sequence ID" value="MBW0462982.1"/>
    <property type="molecule type" value="Genomic_DNA"/>
</dbReference>
<keyword evidence="2" id="KW-1185">Reference proteome</keyword>
<comment type="caution">
    <text evidence="1">The sequence shown here is derived from an EMBL/GenBank/DDBJ whole genome shotgun (WGS) entry which is preliminary data.</text>
</comment>
<dbReference type="AlphaFoldDB" id="A0A9Q3BCZ3"/>
<organism evidence="1 2">
    <name type="scientific">Austropuccinia psidii MF-1</name>
    <dbReference type="NCBI Taxonomy" id="1389203"/>
    <lineage>
        <taxon>Eukaryota</taxon>
        <taxon>Fungi</taxon>
        <taxon>Dikarya</taxon>
        <taxon>Basidiomycota</taxon>
        <taxon>Pucciniomycotina</taxon>
        <taxon>Pucciniomycetes</taxon>
        <taxon>Pucciniales</taxon>
        <taxon>Sphaerophragmiaceae</taxon>
        <taxon>Austropuccinia</taxon>
    </lineage>
</organism>
<proteinExistence type="predicted"/>
<reference evidence="1" key="1">
    <citation type="submission" date="2021-03" db="EMBL/GenBank/DDBJ databases">
        <title>Draft genome sequence of rust myrtle Austropuccinia psidii MF-1, a brazilian biotype.</title>
        <authorList>
            <person name="Quecine M.C."/>
            <person name="Pachon D.M.R."/>
            <person name="Bonatelli M.L."/>
            <person name="Correr F.H."/>
            <person name="Franceschini L.M."/>
            <person name="Leite T.F."/>
            <person name="Margarido G.R.A."/>
            <person name="Almeida C.A."/>
            <person name="Ferrarezi J.A."/>
            <person name="Labate C.A."/>
        </authorList>
    </citation>
    <scope>NUCLEOTIDE SEQUENCE</scope>
    <source>
        <strain evidence="1">MF-1</strain>
    </source>
</reference>
<name>A0A9Q3BCZ3_9BASI</name>
<dbReference type="Proteomes" id="UP000765509">
    <property type="component" value="Unassembled WGS sequence"/>
</dbReference>
<evidence type="ECO:0000313" key="1">
    <source>
        <dbReference type="EMBL" id="MBW0462982.1"/>
    </source>
</evidence>
<evidence type="ECO:0000313" key="2">
    <source>
        <dbReference type="Proteomes" id="UP000765509"/>
    </source>
</evidence>
<accession>A0A9Q3BCZ3</accession>